<reference evidence="1 2" key="1">
    <citation type="submission" date="2016-11" db="EMBL/GenBank/DDBJ databases">
        <title>Trade-off between light-utilization and light-protection in marine flavobacteria.</title>
        <authorList>
            <person name="Kumagai Y."/>
        </authorList>
    </citation>
    <scope>NUCLEOTIDE SEQUENCE [LARGE SCALE GENOMIC DNA]</scope>
    <source>
        <strain evidence="1 2">JCM 13191</strain>
    </source>
</reference>
<evidence type="ECO:0000313" key="1">
    <source>
        <dbReference type="EMBL" id="ARN79382.1"/>
    </source>
</evidence>
<name>A0A1W6MP98_9FLAO</name>
<gene>
    <name evidence="1" type="ORF">BST97_05155</name>
</gene>
<dbReference type="STRING" id="331648.BST97_05155"/>
<proteinExistence type="predicted"/>
<dbReference type="AlphaFoldDB" id="A0A1W6MP98"/>
<dbReference type="Proteomes" id="UP000193431">
    <property type="component" value="Chromosome"/>
</dbReference>
<organism evidence="1 2">
    <name type="scientific">Nonlabens spongiae</name>
    <dbReference type="NCBI Taxonomy" id="331648"/>
    <lineage>
        <taxon>Bacteria</taxon>
        <taxon>Pseudomonadati</taxon>
        <taxon>Bacteroidota</taxon>
        <taxon>Flavobacteriia</taxon>
        <taxon>Flavobacteriales</taxon>
        <taxon>Flavobacteriaceae</taxon>
        <taxon>Nonlabens</taxon>
    </lineage>
</organism>
<sequence length="218" mass="25193">MVVLLLGLSGFFGYKLYKAIEEPVKFEAVKEKRYRKVIEKLIHLREAQMAHKTITGDYSGDIDKLAKFVDTAKFALTMQRDSTIPDREKNKKFRLDEETGGYYKEITLTDTLGFKSVKDSLFKEVEIRNLLKYDIKDAPGQIELETDYVFDKENRIPVFRARADKKDILFDQPERLLERELEVIAIEAVPGRYIRVGSLDEISTSGNWPRQYAPGASE</sequence>
<dbReference type="EMBL" id="CP019344">
    <property type="protein sequence ID" value="ARN79382.1"/>
    <property type="molecule type" value="Genomic_DNA"/>
</dbReference>
<keyword evidence="2" id="KW-1185">Reference proteome</keyword>
<protein>
    <submittedName>
        <fullName evidence="1">Uncharacterized protein</fullName>
    </submittedName>
</protein>
<evidence type="ECO:0000313" key="2">
    <source>
        <dbReference type="Proteomes" id="UP000193431"/>
    </source>
</evidence>
<accession>A0A1W6MP98</accession>